<evidence type="ECO:0000256" key="1">
    <source>
        <dbReference type="ARBA" id="ARBA00011271"/>
    </source>
</evidence>
<dbReference type="SUPFAM" id="SSF52016">
    <property type="entry name" value="LeuD/IlvD-like"/>
    <property type="match status" value="1"/>
</dbReference>
<keyword evidence="3" id="KW-0408">Iron</keyword>
<keyword evidence="5 9" id="KW-0456">Lyase</keyword>
<dbReference type="Gene3D" id="3.20.19.10">
    <property type="entry name" value="Aconitase, domain 4"/>
    <property type="match status" value="1"/>
</dbReference>
<dbReference type="GO" id="GO:0170038">
    <property type="term" value="P:proteinogenic amino acid biosynthetic process"/>
    <property type="evidence" value="ECO:0007669"/>
    <property type="project" value="UniProtKB-ARBA"/>
</dbReference>
<dbReference type="RefSeq" id="WP_175122431.1">
    <property type="nucleotide sequence ID" value="NZ_CADIJM010000002.1"/>
</dbReference>
<dbReference type="InterPro" id="IPR000573">
    <property type="entry name" value="AconitaseA/IPMdHydase_ssu_swvl"/>
</dbReference>
<evidence type="ECO:0000256" key="4">
    <source>
        <dbReference type="ARBA" id="ARBA00023014"/>
    </source>
</evidence>
<dbReference type="Proteomes" id="UP000494214">
    <property type="component" value="Unassembled WGS sequence"/>
</dbReference>
<feature type="domain" description="Aconitase A/isopropylmalate dehydratase small subunit swivel" evidence="8">
    <location>
        <begin position="86"/>
        <end position="136"/>
    </location>
</feature>
<dbReference type="AlphaFoldDB" id="A0A6S7A7H2"/>
<dbReference type="PRINTS" id="PR00415">
    <property type="entry name" value="ACONITASE"/>
</dbReference>
<dbReference type="SUPFAM" id="SSF53732">
    <property type="entry name" value="Aconitase iron-sulfur domain"/>
    <property type="match status" value="1"/>
</dbReference>
<dbReference type="Pfam" id="PF00330">
    <property type="entry name" value="Aconitase"/>
    <property type="match status" value="1"/>
</dbReference>
<name>A0A6S7A7H2_9BURK</name>
<dbReference type="PANTHER" id="PTHR43822">
    <property type="entry name" value="HOMOACONITASE, MITOCHONDRIAL-RELATED"/>
    <property type="match status" value="1"/>
</dbReference>
<sequence>MTAVSVLDAPARLLFLTQDPSRVTAQLGGAALTPPQAAPLRDDISTDEITPVPILTHFDEKLGRYPYTGFRAGDTQPIGIDAIRQAGINVVVAGKRYGKGSSREHSPMAEKSAGVRLVIAESFERIYRQNADNIGLYTSTDMGLVARLQGGERITVDEIVAGRDALAAAIVRAGGLLAFGQAQLRDVSAAGERLEEDGPGTGAPQAGVSGVSDSTADSAAPSVGPPLTLFEKIVRRHLLRTAATAANPQQGDGVFLRADWRFIHEYYSGMAAHMLHARCGRPLRLVDPERIVVFEDHTSYVEESPNHVRAGIVPNVRAMCQAQRDFADAYGLRQHRTLTEAEAARDTGANVAGISHAMMAEHYALPGQVVVGTDSHTPHSGALGCVAFGVGTTDMANAFVTGAVRLTLPASLRIELDGAPAPGVTAKDIVLHLLALPEIRAGAGVGKVFEFAGEAIASLSIDERATLTNMTAELGGLTGIVAPDAETARFLRERRGVDAAIEPWMRSDPGADYAAVLRVDCAALSPLVAAPGDPGNGVPLSSLTARPRIDIAYGGSCTAGKREDFDYYHQVLAWAVARGLRLPDGVTLYLQYGTTAVRDYCVAQGYDKTFAAVGARILQPSCGACANCGPGSSTEASQVTISAINRNFPGRSGPGSVWLASPPTVMASALAGELASFAELQARYGA</sequence>
<dbReference type="InterPro" id="IPR015931">
    <property type="entry name" value="Acnase/IPM_dHydase_lsu_aba_1/3"/>
</dbReference>
<evidence type="ECO:0000313" key="10">
    <source>
        <dbReference type="Proteomes" id="UP000494214"/>
    </source>
</evidence>
<protein>
    <submittedName>
        <fullName evidence="9">3-isopropylmalate dehydratase large subunit</fullName>
        <ecNumber evidence="9">4.2.1.33</ecNumber>
    </submittedName>
</protein>
<dbReference type="GO" id="GO:0046872">
    <property type="term" value="F:metal ion binding"/>
    <property type="evidence" value="ECO:0007669"/>
    <property type="project" value="UniProtKB-KW"/>
</dbReference>
<reference evidence="9 10" key="1">
    <citation type="submission" date="2020-04" db="EMBL/GenBank/DDBJ databases">
        <authorList>
            <person name="De Canck E."/>
        </authorList>
    </citation>
    <scope>NUCLEOTIDE SEQUENCE [LARGE SCALE GENOMIC DNA]</scope>
    <source>
        <strain evidence="9 10">LMG 26690</strain>
    </source>
</reference>
<dbReference type="InterPro" id="IPR036008">
    <property type="entry name" value="Aconitase_4Fe-4S_dom"/>
</dbReference>
<organism evidence="9 10">
    <name type="scientific">Achromobacter animicus</name>
    <dbReference type="NCBI Taxonomy" id="1389935"/>
    <lineage>
        <taxon>Bacteria</taxon>
        <taxon>Pseudomonadati</taxon>
        <taxon>Pseudomonadota</taxon>
        <taxon>Betaproteobacteria</taxon>
        <taxon>Burkholderiales</taxon>
        <taxon>Alcaligenaceae</taxon>
        <taxon>Achromobacter</taxon>
    </lineage>
</organism>
<dbReference type="GO" id="GO:0170034">
    <property type="term" value="P:L-amino acid biosynthetic process"/>
    <property type="evidence" value="ECO:0007669"/>
    <property type="project" value="UniProtKB-ARBA"/>
</dbReference>
<keyword evidence="4" id="KW-0411">Iron-sulfur</keyword>
<dbReference type="InterPro" id="IPR050067">
    <property type="entry name" value="IPM_dehydratase_rel_enz"/>
</dbReference>
<dbReference type="InterPro" id="IPR001030">
    <property type="entry name" value="Acoase/IPM_deHydtase_lsu_aba"/>
</dbReference>
<dbReference type="Gene3D" id="3.30.499.10">
    <property type="entry name" value="Aconitase, domain 3"/>
    <property type="match status" value="2"/>
</dbReference>
<evidence type="ECO:0000259" key="7">
    <source>
        <dbReference type="Pfam" id="PF00330"/>
    </source>
</evidence>
<feature type="region of interest" description="Disordered" evidence="6">
    <location>
        <begin position="192"/>
        <end position="222"/>
    </location>
</feature>
<dbReference type="EC" id="4.2.1.33" evidence="9"/>
<evidence type="ECO:0000256" key="6">
    <source>
        <dbReference type="SAM" id="MobiDB-lite"/>
    </source>
</evidence>
<feature type="domain" description="Aconitase/3-isopropylmalate dehydratase large subunit alpha/beta/alpha" evidence="7">
    <location>
        <begin position="232"/>
        <end position="672"/>
    </location>
</feature>
<dbReference type="GO" id="GO:0051536">
    <property type="term" value="F:iron-sulfur cluster binding"/>
    <property type="evidence" value="ECO:0007669"/>
    <property type="project" value="UniProtKB-KW"/>
</dbReference>
<keyword evidence="2" id="KW-0479">Metal-binding</keyword>
<dbReference type="InterPro" id="IPR015928">
    <property type="entry name" value="Aconitase/3IPM_dehydase_swvl"/>
</dbReference>
<dbReference type="GO" id="GO:0003861">
    <property type="term" value="F:3-isopropylmalate dehydratase activity"/>
    <property type="evidence" value="ECO:0007669"/>
    <property type="project" value="UniProtKB-EC"/>
</dbReference>
<accession>A0A6S7A7H2</accession>
<evidence type="ECO:0000259" key="8">
    <source>
        <dbReference type="Pfam" id="PF00694"/>
    </source>
</evidence>
<gene>
    <name evidence="9" type="primary">leuC_1</name>
    <name evidence="9" type="ORF">LMG26690_01446</name>
</gene>
<dbReference type="EMBL" id="CADIJM010000002">
    <property type="protein sequence ID" value="CAB3678158.1"/>
    <property type="molecule type" value="Genomic_DNA"/>
</dbReference>
<evidence type="ECO:0000313" key="9">
    <source>
        <dbReference type="EMBL" id="CAB3678158.1"/>
    </source>
</evidence>
<dbReference type="PANTHER" id="PTHR43822:SF2">
    <property type="entry name" value="HOMOACONITASE, MITOCHONDRIAL"/>
    <property type="match status" value="1"/>
</dbReference>
<comment type="subunit">
    <text evidence="1">Heterodimer of LeuC and LeuD.</text>
</comment>
<evidence type="ECO:0000256" key="2">
    <source>
        <dbReference type="ARBA" id="ARBA00022723"/>
    </source>
</evidence>
<evidence type="ECO:0000256" key="5">
    <source>
        <dbReference type="ARBA" id="ARBA00023239"/>
    </source>
</evidence>
<proteinExistence type="predicted"/>
<evidence type="ECO:0000256" key="3">
    <source>
        <dbReference type="ARBA" id="ARBA00023004"/>
    </source>
</evidence>
<dbReference type="Pfam" id="PF00694">
    <property type="entry name" value="Aconitase_C"/>
    <property type="match status" value="1"/>
</dbReference>
<keyword evidence="10" id="KW-1185">Reference proteome</keyword>